<feature type="region of interest" description="Disordered" evidence="1">
    <location>
        <begin position="1"/>
        <end position="21"/>
    </location>
</feature>
<name>A0ABD1PDH9_9LAMI</name>
<reference evidence="3" key="1">
    <citation type="submission" date="2024-07" db="EMBL/GenBank/DDBJ databases">
        <title>Two chromosome-level genome assemblies of Korean endemic species Abeliophyllum distichum and Forsythia ovata (Oleaceae).</title>
        <authorList>
            <person name="Jang H."/>
        </authorList>
    </citation>
    <scope>NUCLEOTIDE SEQUENCE [LARGE SCALE GENOMIC DNA]</scope>
</reference>
<dbReference type="AlphaFoldDB" id="A0ABD1PDH9"/>
<protein>
    <submittedName>
        <fullName evidence="2">Uncharacterized protein</fullName>
    </submittedName>
</protein>
<evidence type="ECO:0000313" key="2">
    <source>
        <dbReference type="EMBL" id="KAL2461958.1"/>
    </source>
</evidence>
<proteinExistence type="predicted"/>
<accession>A0ABD1PDH9</accession>
<evidence type="ECO:0000313" key="3">
    <source>
        <dbReference type="Proteomes" id="UP001604336"/>
    </source>
</evidence>
<evidence type="ECO:0000256" key="1">
    <source>
        <dbReference type="SAM" id="MobiDB-lite"/>
    </source>
</evidence>
<keyword evidence="3" id="KW-1185">Reference proteome</keyword>
<organism evidence="2 3">
    <name type="scientific">Abeliophyllum distichum</name>
    <dbReference type="NCBI Taxonomy" id="126358"/>
    <lineage>
        <taxon>Eukaryota</taxon>
        <taxon>Viridiplantae</taxon>
        <taxon>Streptophyta</taxon>
        <taxon>Embryophyta</taxon>
        <taxon>Tracheophyta</taxon>
        <taxon>Spermatophyta</taxon>
        <taxon>Magnoliopsida</taxon>
        <taxon>eudicotyledons</taxon>
        <taxon>Gunneridae</taxon>
        <taxon>Pentapetalae</taxon>
        <taxon>asterids</taxon>
        <taxon>lamiids</taxon>
        <taxon>Lamiales</taxon>
        <taxon>Oleaceae</taxon>
        <taxon>Forsythieae</taxon>
        <taxon>Abeliophyllum</taxon>
    </lineage>
</organism>
<sequence>MSSARADVDESTVEDVDWSTTTPVSNSNLALWQSPLTRRLTRLLTAVARLQDCKCRCRRLPSADDGWVSVSDCRRGVRLSEVVFCRASCDRKTVADCREPSGLYALPTRSGKSSQSRFRFTYFLNFIFKIDL</sequence>
<comment type="caution">
    <text evidence="2">The sequence shown here is derived from an EMBL/GenBank/DDBJ whole genome shotgun (WGS) entry which is preliminary data.</text>
</comment>
<dbReference type="Proteomes" id="UP001604336">
    <property type="component" value="Unassembled WGS sequence"/>
</dbReference>
<dbReference type="EMBL" id="JBFOLK010000014">
    <property type="protein sequence ID" value="KAL2461958.1"/>
    <property type="molecule type" value="Genomic_DNA"/>
</dbReference>
<gene>
    <name evidence="2" type="ORF">Adt_45378</name>
</gene>